<evidence type="ECO:0000313" key="4">
    <source>
        <dbReference type="Proteomes" id="UP001597260"/>
    </source>
</evidence>
<protein>
    <recommendedName>
        <fullName evidence="2">tRNA nuclease CdiA C-terminal domain-containing protein</fullName>
    </recommendedName>
</protein>
<feature type="region of interest" description="Disordered" evidence="1">
    <location>
        <begin position="26"/>
        <end position="46"/>
    </location>
</feature>
<dbReference type="CDD" id="cd13442">
    <property type="entry name" value="CDI_toxin_Bp1026b-like"/>
    <property type="match status" value="1"/>
</dbReference>
<organism evidence="3 4">
    <name type="scientific">Micromonospora sonneratiae</name>
    <dbReference type="NCBI Taxonomy" id="1184706"/>
    <lineage>
        <taxon>Bacteria</taxon>
        <taxon>Bacillati</taxon>
        <taxon>Actinomycetota</taxon>
        <taxon>Actinomycetes</taxon>
        <taxon>Micromonosporales</taxon>
        <taxon>Micromonosporaceae</taxon>
        <taxon>Micromonospora</taxon>
    </lineage>
</organism>
<keyword evidence="4" id="KW-1185">Reference proteome</keyword>
<name>A0ABW3YAV5_9ACTN</name>
<accession>A0ABW3YAV5</accession>
<feature type="domain" description="tRNA nuclease CdiA C-terminal" evidence="2">
    <location>
        <begin position="46"/>
        <end position="125"/>
    </location>
</feature>
<dbReference type="InterPro" id="IPR033806">
    <property type="entry name" value="CDI_toxin_Bp1026b-like"/>
</dbReference>
<dbReference type="RefSeq" id="WP_377568377.1">
    <property type="nucleotide sequence ID" value="NZ_JBHTMP010000008.1"/>
</dbReference>
<evidence type="ECO:0000259" key="2">
    <source>
        <dbReference type="Pfam" id="PF18451"/>
    </source>
</evidence>
<dbReference type="Proteomes" id="UP001597260">
    <property type="component" value="Unassembled WGS sequence"/>
</dbReference>
<comment type="caution">
    <text evidence="3">The sequence shown here is derived from an EMBL/GenBank/DDBJ whole genome shotgun (WGS) entry which is preliminary data.</text>
</comment>
<dbReference type="EMBL" id="JBHTMP010000008">
    <property type="protein sequence ID" value="MFD1320908.1"/>
    <property type="molecule type" value="Genomic_DNA"/>
</dbReference>
<reference evidence="4" key="1">
    <citation type="journal article" date="2019" name="Int. J. Syst. Evol. Microbiol.">
        <title>The Global Catalogue of Microorganisms (GCM) 10K type strain sequencing project: providing services to taxonomists for standard genome sequencing and annotation.</title>
        <authorList>
            <consortium name="The Broad Institute Genomics Platform"/>
            <consortium name="The Broad Institute Genome Sequencing Center for Infectious Disease"/>
            <person name="Wu L."/>
            <person name="Ma J."/>
        </authorList>
    </citation>
    <scope>NUCLEOTIDE SEQUENCE [LARGE SCALE GENOMIC DNA]</scope>
    <source>
        <strain evidence="4">JCM 31037</strain>
    </source>
</reference>
<gene>
    <name evidence="3" type="ORF">ACFQ4H_07380</name>
</gene>
<evidence type="ECO:0000256" key="1">
    <source>
        <dbReference type="SAM" id="MobiDB-lite"/>
    </source>
</evidence>
<sequence length="132" mass="14758">MRRSLELENQCADTVAAEGYRLHQNPTRQEVADARLGTGDSGKPGKDPDYLIEGHVFDCYSPMPAKSVRGVWSGVSDKIDSEQTQRVVVNLHDWRGDLPALQRQFDDWPIAGLKELVAVTRSGAIIQILRRD</sequence>
<proteinExistence type="predicted"/>
<evidence type="ECO:0000313" key="3">
    <source>
        <dbReference type="EMBL" id="MFD1320908.1"/>
    </source>
</evidence>
<dbReference type="Gene3D" id="3.40.1350.120">
    <property type="match status" value="1"/>
</dbReference>
<dbReference type="InterPro" id="IPR040559">
    <property type="entry name" value="CdiA_C"/>
</dbReference>
<dbReference type="Pfam" id="PF18451">
    <property type="entry name" value="CdiA_C"/>
    <property type="match status" value="1"/>
</dbReference>